<protein>
    <submittedName>
        <fullName evidence="4">Dienelactone hydrolase family protein</fullName>
    </submittedName>
</protein>
<sequence length="212" mass="22308">MDSRTHADALVILLHGVGSDGQNMMGLADAWRPLLPGAVFAAPDGAFAFEHGPGRQWFSIAGVTDENRPERIAAARPAFDQIIRTQLEHHDFEHRLDRVVFVGFSQGSMMLLDAVASGRWPVAAGVAFSGRLASPPPIQPAHGTKLLLLHGAADGVVPATEMGQARATLQAYGLDIDSQLFPGLGHTISAEGAAMAQAFIAASLAAEDSLAR</sequence>
<feature type="domain" description="Phospholipase/carboxylesterase/thioesterase" evidence="3">
    <location>
        <begin position="4"/>
        <end position="202"/>
    </location>
</feature>
<dbReference type="GO" id="GO:0016787">
    <property type="term" value="F:hydrolase activity"/>
    <property type="evidence" value="ECO:0007669"/>
    <property type="project" value="UniProtKB-KW"/>
</dbReference>
<proteinExistence type="inferred from homology"/>
<dbReference type="Pfam" id="PF02230">
    <property type="entry name" value="Abhydrolase_2"/>
    <property type="match status" value="1"/>
</dbReference>
<keyword evidence="5" id="KW-1185">Reference proteome</keyword>
<comment type="similarity">
    <text evidence="1">Belongs to the AB hydrolase superfamily. AB hydrolase 2 family.</text>
</comment>
<evidence type="ECO:0000313" key="5">
    <source>
        <dbReference type="Proteomes" id="UP000620670"/>
    </source>
</evidence>
<dbReference type="InterPro" id="IPR029058">
    <property type="entry name" value="AB_hydrolase_fold"/>
</dbReference>
<accession>A0ABS0Y7T4</accession>
<evidence type="ECO:0000256" key="1">
    <source>
        <dbReference type="ARBA" id="ARBA00006499"/>
    </source>
</evidence>
<comment type="caution">
    <text evidence="4">The sequence shown here is derived from an EMBL/GenBank/DDBJ whole genome shotgun (WGS) entry which is preliminary data.</text>
</comment>
<dbReference type="EMBL" id="JAELXT010000048">
    <property type="protein sequence ID" value="MBJ6128362.1"/>
    <property type="molecule type" value="Genomic_DNA"/>
</dbReference>
<keyword evidence="2 4" id="KW-0378">Hydrolase</keyword>
<dbReference type="RefSeq" id="WP_199051634.1">
    <property type="nucleotide sequence ID" value="NZ_JAELXT010000048.1"/>
</dbReference>
<dbReference type="InterPro" id="IPR003140">
    <property type="entry name" value="PLipase/COase/thioEstase"/>
</dbReference>
<organism evidence="4 5">
    <name type="scientific">Microvirga splendida</name>
    <dbReference type="NCBI Taxonomy" id="2795727"/>
    <lineage>
        <taxon>Bacteria</taxon>
        <taxon>Pseudomonadati</taxon>
        <taxon>Pseudomonadota</taxon>
        <taxon>Alphaproteobacteria</taxon>
        <taxon>Hyphomicrobiales</taxon>
        <taxon>Methylobacteriaceae</taxon>
        <taxon>Microvirga</taxon>
    </lineage>
</organism>
<evidence type="ECO:0000256" key="2">
    <source>
        <dbReference type="ARBA" id="ARBA00022801"/>
    </source>
</evidence>
<name>A0ABS0Y7T4_9HYPH</name>
<dbReference type="InterPro" id="IPR050565">
    <property type="entry name" value="LYPA1-2/EST-like"/>
</dbReference>
<dbReference type="PANTHER" id="PTHR10655">
    <property type="entry name" value="LYSOPHOSPHOLIPASE-RELATED"/>
    <property type="match status" value="1"/>
</dbReference>
<gene>
    <name evidence="4" type="ORF">JAO75_23480</name>
</gene>
<dbReference type="PANTHER" id="PTHR10655:SF17">
    <property type="entry name" value="LYSOPHOSPHOLIPASE-LIKE PROTEIN 1"/>
    <property type="match status" value="1"/>
</dbReference>
<reference evidence="5" key="1">
    <citation type="submission" date="2020-12" db="EMBL/GenBank/DDBJ databases">
        <title>Hymenobacter sp.</title>
        <authorList>
            <person name="Kim M.K."/>
        </authorList>
    </citation>
    <scope>NUCLEOTIDE SEQUENCE [LARGE SCALE GENOMIC DNA]</scope>
    <source>
        <strain evidence="5">BT325</strain>
    </source>
</reference>
<dbReference type="Gene3D" id="3.40.50.1820">
    <property type="entry name" value="alpha/beta hydrolase"/>
    <property type="match status" value="1"/>
</dbReference>
<dbReference type="SUPFAM" id="SSF53474">
    <property type="entry name" value="alpha/beta-Hydrolases"/>
    <property type="match status" value="1"/>
</dbReference>
<dbReference type="Proteomes" id="UP000620670">
    <property type="component" value="Unassembled WGS sequence"/>
</dbReference>
<evidence type="ECO:0000313" key="4">
    <source>
        <dbReference type="EMBL" id="MBJ6128362.1"/>
    </source>
</evidence>
<evidence type="ECO:0000259" key="3">
    <source>
        <dbReference type="Pfam" id="PF02230"/>
    </source>
</evidence>